<keyword evidence="7" id="KW-1185">Reference proteome</keyword>
<organism evidence="4 7">
    <name type="scientific">Didymodactylos carnosus</name>
    <dbReference type="NCBI Taxonomy" id="1234261"/>
    <lineage>
        <taxon>Eukaryota</taxon>
        <taxon>Metazoa</taxon>
        <taxon>Spiralia</taxon>
        <taxon>Gnathifera</taxon>
        <taxon>Rotifera</taxon>
        <taxon>Eurotatoria</taxon>
        <taxon>Bdelloidea</taxon>
        <taxon>Philodinida</taxon>
        <taxon>Philodinidae</taxon>
        <taxon>Didymodactylos</taxon>
    </lineage>
</organism>
<dbReference type="GO" id="GO:0016020">
    <property type="term" value="C:membrane"/>
    <property type="evidence" value="ECO:0007669"/>
    <property type="project" value="TreeGrafter"/>
</dbReference>
<name>A0A815SQ46_9BILA</name>
<dbReference type="Proteomes" id="UP000663829">
    <property type="component" value="Unassembled WGS sequence"/>
</dbReference>
<dbReference type="Gene3D" id="3.40.50.300">
    <property type="entry name" value="P-loop containing nucleotide triphosphate hydrolases"/>
    <property type="match status" value="1"/>
</dbReference>
<dbReference type="SUPFAM" id="SSF52540">
    <property type="entry name" value="P-loop containing nucleoside triphosphate hydrolases"/>
    <property type="match status" value="1"/>
</dbReference>
<dbReference type="EMBL" id="CAJNOK010027780">
    <property type="protein sequence ID" value="CAF1425753.1"/>
    <property type="molecule type" value="Genomic_DNA"/>
</dbReference>
<dbReference type="InterPro" id="IPR050173">
    <property type="entry name" value="ABC_transporter_C-like"/>
</dbReference>
<dbReference type="InterPro" id="IPR027417">
    <property type="entry name" value="P-loop_NTPase"/>
</dbReference>
<dbReference type="GO" id="GO:0042626">
    <property type="term" value="F:ATPase-coupled transmembrane transporter activity"/>
    <property type="evidence" value="ECO:0007669"/>
    <property type="project" value="TreeGrafter"/>
</dbReference>
<protein>
    <submittedName>
        <fullName evidence="4">Uncharacterized protein</fullName>
    </submittedName>
</protein>
<accession>A0A815SQ46</accession>
<dbReference type="Proteomes" id="UP000681722">
    <property type="component" value="Unassembled WGS sequence"/>
</dbReference>
<dbReference type="EMBL" id="CAJOBA010049548">
    <property type="protein sequence ID" value="CAF4224931.1"/>
    <property type="molecule type" value="Genomic_DNA"/>
</dbReference>
<dbReference type="Proteomes" id="UP000677228">
    <property type="component" value="Unassembled WGS sequence"/>
</dbReference>
<dbReference type="PANTHER" id="PTHR24223">
    <property type="entry name" value="ATP-BINDING CASSETTE SUB-FAMILY C"/>
    <property type="match status" value="1"/>
</dbReference>
<evidence type="ECO:0000313" key="6">
    <source>
        <dbReference type="EMBL" id="CAF4356464.1"/>
    </source>
</evidence>
<keyword evidence="2" id="KW-0067">ATP-binding</keyword>
<proteinExistence type="predicted"/>
<dbReference type="AlphaFoldDB" id="A0A815SQ46"/>
<sequence length="84" mass="9543">CWKSSSFQALFRLIDKSATDGQILIDGIDINTIGLCDLRSKLNIIPQTPVLFSNTLRYNLDPFKHYIDGQIWEALEAVELKSMV</sequence>
<evidence type="ECO:0000313" key="4">
    <source>
        <dbReference type="EMBL" id="CAF1493756.1"/>
    </source>
</evidence>
<feature type="non-terminal residue" evidence="4">
    <location>
        <position position="1"/>
    </location>
</feature>
<dbReference type="OrthoDB" id="6500128at2759"/>
<gene>
    <name evidence="4" type="ORF">GPM918_LOCUS36375</name>
    <name evidence="3" type="ORF">OVA965_LOCUS33849</name>
    <name evidence="6" type="ORF">SRO942_LOCUS37107</name>
    <name evidence="5" type="ORF">TMI583_LOCUS34748</name>
</gene>
<dbReference type="Proteomes" id="UP000682733">
    <property type="component" value="Unassembled WGS sequence"/>
</dbReference>
<comment type="caution">
    <text evidence="4">The sequence shown here is derived from an EMBL/GenBank/DDBJ whole genome shotgun (WGS) entry which is preliminary data.</text>
</comment>
<evidence type="ECO:0000313" key="3">
    <source>
        <dbReference type="EMBL" id="CAF1425753.1"/>
    </source>
</evidence>
<dbReference type="GO" id="GO:0005524">
    <property type="term" value="F:ATP binding"/>
    <property type="evidence" value="ECO:0007669"/>
    <property type="project" value="UniProtKB-KW"/>
</dbReference>
<dbReference type="EMBL" id="CAJNOQ010021929">
    <property type="protein sequence ID" value="CAF1493756.1"/>
    <property type="molecule type" value="Genomic_DNA"/>
</dbReference>
<evidence type="ECO:0000313" key="7">
    <source>
        <dbReference type="Proteomes" id="UP000663829"/>
    </source>
</evidence>
<evidence type="ECO:0000256" key="1">
    <source>
        <dbReference type="ARBA" id="ARBA00022741"/>
    </source>
</evidence>
<evidence type="ECO:0000313" key="5">
    <source>
        <dbReference type="EMBL" id="CAF4224931.1"/>
    </source>
</evidence>
<dbReference type="EMBL" id="CAJOBC010087421">
    <property type="protein sequence ID" value="CAF4356464.1"/>
    <property type="molecule type" value="Genomic_DNA"/>
</dbReference>
<reference evidence="4" key="1">
    <citation type="submission" date="2021-02" db="EMBL/GenBank/DDBJ databases">
        <authorList>
            <person name="Nowell W R."/>
        </authorList>
    </citation>
    <scope>NUCLEOTIDE SEQUENCE</scope>
</reference>
<evidence type="ECO:0000256" key="2">
    <source>
        <dbReference type="ARBA" id="ARBA00022840"/>
    </source>
</evidence>
<keyword evidence="1" id="KW-0547">Nucleotide-binding</keyword>